<dbReference type="SMART" id="SM00448">
    <property type="entry name" value="REC"/>
    <property type="match status" value="1"/>
</dbReference>
<dbReference type="InterPro" id="IPR036890">
    <property type="entry name" value="HATPase_C_sf"/>
</dbReference>
<organism evidence="21 22">
    <name type="scientific">Flavobacterium limicola</name>
    <dbReference type="NCBI Taxonomy" id="180441"/>
    <lineage>
        <taxon>Bacteria</taxon>
        <taxon>Pseudomonadati</taxon>
        <taxon>Bacteroidota</taxon>
        <taxon>Flavobacteriia</taxon>
        <taxon>Flavobacteriales</taxon>
        <taxon>Flavobacteriaceae</taxon>
        <taxon>Flavobacterium</taxon>
    </lineage>
</organism>
<dbReference type="InterPro" id="IPR003594">
    <property type="entry name" value="HATPase_dom"/>
</dbReference>
<keyword evidence="9" id="KW-0418">Kinase</keyword>
<dbReference type="InterPro" id="IPR036641">
    <property type="entry name" value="HPT_dom_sf"/>
</dbReference>
<evidence type="ECO:0000313" key="21">
    <source>
        <dbReference type="EMBL" id="RKS94553.1"/>
    </source>
</evidence>
<keyword evidence="7" id="KW-0808">Transferase</keyword>
<dbReference type="InterPro" id="IPR029016">
    <property type="entry name" value="GAF-like_dom_sf"/>
</dbReference>
<keyword evidence="5" id="KW-0997">Cell inner membrane</keyword>
<dbReference type="PROSITE" id="PS50109">
    <property type="entry name" value="HIS_KIN"/>
    <property type="match status" value="1"/>
</dbReference>
<feature type="domain" description="PAC" evidence="19">
    <location>
        <begin position="512"/>
        <end position="562"/>
    </location>
</feature>
<name>A0A495S3Y6_9FLAO</name>
<protein>
    <recommendedName>
        <fullName evidence="3">histidine kinase</fullName>
        <ecNumber evidence="3">2.7.13.3</ecNumber>
    </recommendedName>
</protein>
<dbReference type="AlphaFoldDB" id="A0A495S3Y6"/>
<feature type="domain" description="Histidine kinase" evidence="16">
    <location>
        <begin position="706"/>
        <end position="927"/>
    </location>
</feature>
<comment type="subcellular location">
    <subcellularLocation>
        <location evidence="2">Cell inner membrane</location>
        <topology evidence="2">Multi-pass membrane protein</topology>
    </subcellularLocation>
</comment>
<dbReference type="PROSITE" id="PS50894">
    <property type="entry name" value="HPT"/>
    <property type="match status" value="1"/>
</dbReference>
<evidence type="ECO:0000256" key="12">
    <source>
        <dbReference type="ARBA" id="ARBA00023136"/>
    </source>
</evidence>
<dbReference type="OrthoDB" id="9811889at2"/>
<evidence type="ECO:0000256" key="4">
    <source>
        <dbReference type="ARBA" id="ARBA00022475"/>
    </source>
</evidence>
<dbReference type="SMART" id="SM00388">
    <property type="entry name" value="HisKA"/>
    <property type="match status" value="1"/>
</dbReference>
<dbReference type="GO" id="GO:0000155">
    <property type="term" value="F:phosphorelay sensor kinase activity"/>
    <property type="evidence" value="ECO:0007669"/>
    <property type="project" value="InterPro"/>
</dbReference>
<dbReference type="SMART" id="SM00065">
    <property type="entry name" value="GAF"/>
    <property type="match status" value="1"/>
</dbReference>
<dbReference type="InterPro" id="IPR011006">
    <property type="entry name" value="CheY-like_superfamily"/>
</dbReference>
<dbReference type="GO" id="GO:0005886">
    <property type="term" value="C:plasma membrane"/>
    <property type="evidence" value="ECO:0007669"/>
    <property type="project" value="UniProtKB-SubCell"/>
</dbReference>
<reference evidence="21 22" key="1">
    <citation type="submission" date="2018-10" db="EMBL/GenBank/DDBJ databases">
        <title>Genomic Encyclopedia of Archaeal and Bacterial Type Strains, Phase II (KMG-II): from individual species to whole genera.</title>
        <authorList>
            <person name="Goeker M."/>
        </authorList>
    </citation>
    <scope>NUCLEOTIDE SEQUENCE [LARGE SCALE GENOMIC DNA]</scope>
    <source>
        <strain evidence="21 22">DSM 15094</strain>
    </source>
</reference>
<dbReference type="Pfam" id="PF13426">
    <property type="entry name" value="PAS_9"/>
    <property type="match status" value="2"/>
</dbReference>
<comment type="catalytic activity">
    <reaction evidence="1">
        <text>ATP + protein L-histidine = ADP + protein N-phospho-L-histidine.</text>
        <dbReference type="EC" id="2.7.13.3"/>
    </reaction>
</comment>
<evidence type="ECO:0000259" key="19">
    <source>
        <dbReference type="PROSITE" id="PS50113"/>
    </source>
</evidence>
<keyword evidence="6 14" id="KW-0597">Phosphoprotein</keyword>
<dbReference type="Gene3D" id="3.30.565.10">
    <property type="entry name" value="Histidine kinase-like ATPase, C-terminal domain"/>
    <property type="match status" value="1"/>
</dbReference>
<dbReference type="SUPFAM" id="SSF47384">
    <property type="entry name" value="Homodimeric domain of signal transducing histidine kinase"/>
    <property type="match status" value="1"/>
</dbReference>
<evidence type="ECO:0000256" key="15">
    <source>
        <dbReference type="SAM" id="Coils"/>
    </source>
</evidence>
<dbReference type="SUPFAM" id="SSF55781">
    <property type="entry name" value="GAF domain-like"/>
    <property type="match status" value="1"/>
</dbReference>
<dbReference type="Proteomes" id="UP000280091">
    <property type="component" value="Unassembled WGS sequence"/>
</dbReference>
<dbReference type="InterPro" id="IPR001789">
    <property type="entry name" value="Sig_transdc_resp-reg_receiver"/>
</dbReference>
<dbReference type="GO" id="GO:0006355">
    <property type="term" value="P:regulation of DNA-templated transcription"/>
    <property type="evidence" value="ECO:0007669"/>
    <property type="project" value="InterPro"/>
</dbReference>
<feature type="domain" description="PAC" evidence="19">
    <location>
        <begin position="636"/>
        <end position="688"/>
    </location>
</feature>
<comment type="caution">
    <text evidence="21">The sequence shown here is derived from an EMBL/GenBank/DDBJ whole genome shotgun (WGS) entry which is preliminary data.</text>
</comment>
<dbReference type="Gene3D" id="3.30.450.20">
    <property type="entry name" value="PAS domain"/>
    <property type="match status" value="3"/>
</dbReference>
<dbReference type="Gene3D" id="3.30.450.40">
    <property type="match status" value="1"/>
</dbReference>
<dbReference type="InterPro" id="IPR005467">
    <property type="entry name" value="His_kinase_dom"/>
</dbReference>
<dbReference type="CDD" id="cd00130">
    <property type="entry name" value="PAS"/>
    <property type="match status" value="2"/>
</dbReference>
<gene>
    <name evidence="21" type="ORF">BC952_0164</name>
</gene>
<dbReference type="InterPro" id="IPR008207">
    <property type="entry name" value="Sig_transdc_His_kin_Hpt_dom"/>
</dbReference>
<evidence type="ECO:0000256" key="5">
    <source>
        <dbReference type="ARBA" id="ARBA00022519"/>
    </source>
</evidence>
<feature type="domain" description="PAS" evidence="18">
    <location>
        <begin position="563"/>
        <end position="609"/>
    </location>
</feature>
<dbReference type="SUPFAM" id="SSF52172">
    <property type="entry name" value="CheY-like"/>
    <property type="match status" value="1"/>
</dbReference>
<dbReference type="Gene3D" id="3.40.50.2300">
    <property type="match status" value="1"/>
</dbReference>
<dbReference type="PANTHER" id="PTHR43047">
    <property type="entry name" value="TWO-COMPONENT HISTIDINE PROTEIN KINASE"/>
    <property type="match status" value="1"/>
</dbReference>
<dbReference type="InterPro" id="IPR003018">
    <property type="entry name" value="GAF"/>
</dbReference>
<evidence type="ECO:0000259" key="18">
    <source>
        <dbReference type="PROSITE" id="PS50112"/>
    </source>
</evidence>
<evidence type="ECO:0000313" key="22">
    <source>
        <dbReference type="Proteomes" id="UP000280091"/>
    </source>
</evidence>
<dbReference type="SMART" id="SM00091">
    <property type="entry name" value="PAS"/>
    <property type="match status" value="3"/>
</dbReference>
<keyword evidence="10" id="KW-0547">Nucleotide-binding</keyword>
<evidence type="ECO:0000256" key="10">
    <source>
        <dbReference type="ARBA" id="ARBA00022840"/>
    </source>
</evidence>
<feature type="coiled-coil region" evidence="15">
    <location>
        <begin position="676"/>
        <end position="706"/>
    </location>
</feature>
<keyword evidence="4" id="KW-1003">Cell membrane</keyword>
<dbReference type="Pfam" id="PF00512">
    <property type="entry name" value="HisKA"/>
    <property type="match status" value="1"/>
</dbReference>
<keyword evidence="22" id="KW-1185">Reference proteome</keyword>
<evidence type="ECO:0000259" key="17">
    <source>
        <dbReference type="PROSITE" id="PS50110"/>
    </source>
</evidence>
<sequence length="1194" mass="137524">MKSYNMSLHKLLKRQINKYLPSDYNDNPVLKEFINAINHSYVSYERDKELMDHAFKESEIEYHQVNDSLKTEVELKKQSIANLYDSLEVLEDGFNTIKNVDEIDDLLFISKYLNQQIEKRKEIEIKLKRQSEMKQILMNLASKYINIPSDKINATINDSLQEIAQFVKADRAYIFKYNFPSENCSNTYEWCNEGIEPQIHELQNIPLEYMEAWVEANKKGESIHIPKVSKLEEGTLKEILESQDIKSLLVIPLMSKKECLGFVGFDSVKDHYHYTEKERELLDFFSQMIINVEEKTKIENDLVRTIELLKTLLANLQSGVLVEDENRKILFTNQLFCNMFSIPMPPETMIGVDCTNSAEHSKYLFKNPELFSPRIEEILNDRVLTTNELLETVAHTVLEREYIPIFIDNEYKGHLWKYTDVTERITTQNLLEQSEERNRLIMNSALNAIITIDNKGMITFWNNQAEIIFGWKREEVLGHLLSNIIIPDQYKDRHEKGMKHYLKTNEGPALNKQLELPGLHKNGHEFPVEISIIPVKQNGEMFFCSFIQDISERKTAENNLKYQEEKYRNIIANMNLGLIEVDTNEIIKFANQSFAEISGYEINELIGKNPSEIFVFGENFEIMKAKNNKRLQGISDIYQIPIKNKRGELKWWAISGAPNFDDKGKFVGSIGIHLDITEQKQLEIDLEKEKENAQEASKAKEAFLSNMSHEIRTPLNAIIGFLRELEKQDLTNLQKKYIDNSTVASKHLLAIINNVLDISKIEAGEMSFESEDFILENSIKNVTIVLQPLLDQKGLELTTVIAPEIENVLKGDTLRLQQILFNLIGNAIKFTQKGTISINCDVISNNTISQELRISVSDTGIGMEKNFIENIFNKFSQEDKGITRKYGGTGLGLSITRELIKLMDGRIEIESEKNKGTTICFYLSFQKGSTDNIAILNIEKTITRIDNISILLVEDNYLNRMVAQNSLQYFNCKVTEAENGLEALEILKNQNFDVILMDIQMPEMGGIEATEIIRKKLKIITPIIALTANAFKTEIDKCKKVGMDDYVTKPFDEDVLIETIAKHTINKKPLNLTPIQKDTTDKLYNLDSLYNLGRGDTEFIDKMIFIFVEQTTETIEKITNAIYQPDYIEVSRLIHKIKPSVESMGITSILSELKQIEKIAKTTNDKEQITALFNIIKKVLEEAVLQIKKNEFKN</sequence>
<dbReference type="PROSITE" id="PS50112">
    <property type="entry name" value="PAS"/>
    <property type="match status" value="2"/>
</dbReference>
<keyword evidence="12" id="KW-0472">Membrane</keyword>
<evidence type="ECO:0000256" key="6">
    <source>
        <dbReference type="ARBA" id="ARBA00022553"/>
    </source>
</evidence>
<feature type="domain" description="PAS" evidence="18">
    <location>
        <begin position="434"/>
        <end position="505"/>
    </location>
</feature>
<keyword evidence="15" id="KW-0175">Coiled coil</keyword>
<proteinExistence type="predicted"/>
<dbReference type="Pfam" id="PF13188">
    <property type="entry name" value="PAS_8"/>
    <property type="match status" value="1"/>
</dbReference>
<dbReference type="CDD" id="cd00082">
    <property type="entry name" value="HisKA"/>
    <property type="match status" value="1"/>
</dbReference>
<accession>A0A495S3Y6</accession>
<evidence type="ECO:0000256" key="3">
    <source>
        <dbReference type="ARBA" id="ARBA00012438"/>
    </source>
</evidence>
<feature type="modified residue" description="Phosphohistidine" evidence="13">
    <location>
        <position position="1135"/>
    </location>
</feature>
<evidence type="ECO:0000256" key="2">
    <source>
        <dbReference type="ARBA" id="ARBA00004429"/>
    </source>
</evidence>
<dbReference type="InterPro" id="IPR000700">
    <property type="entry name" value="PAS-assoc_C"/>
</dbReference>
<dbReference type="PROSITE" id="PS50113">
    <property type="entry name" value="PAC"/>
    <property type="match status" value="2"/>
</dbReference>
<evidence type="ECO:0000256" key="11">
    <source>
        <dbReference type="ARBA" id="ARBA00022989"/>
    </source>
</evidence>
<evidence type="ECO:0000256" key="1">
    <source>
        <dbReference type="ARBA" id="ARBA00000085"/>
    </source>
</evidence>
<evidence type="ECO:0000256" key="7">
    <source>
        <dbReference type="ARBA" id="ARBA00022679"/>
    </source>
</evidence>
<dbReference type="PROSITE" id="PS50110">
    <property type="entry name" value="RESPONSE_REGULATORY"/>
    <property type="match status" value="1"/>
</dbReference>
<dbReference type="CDD" id="cd17546">
    <property type="entry name" value="REC_hyHK_CKI1_RcsC-like"/>
    <property type="match status" value="1"/>
</dbReference>
<dbReference type="PANTHER" id="PTHR43047:SF64">
    <property type="entry name" value="HISTIDINE KINASE CONTAINING CHEY-HOMOLOGOUS RECEIVER DOMAIN AND PAS DOMAIN-RELATED"/>
    <property type="match status" value="1"/>
</dbReference>
<dbReference type="InterPro" id="IPR004358">
    <property type="entry name" value="Sig_transdc_His_kin-like_C"/>
</dbReference>
<dbReference type="InterPro" id="IPR001610">
    <property type="entry name" value="PAC"/>
</dbReference>
<dbReference type="SMART" id="SM00387">
    <property type="entry name" value="HATPase_c"/>
    <property type="match status" value="1"/>
</dbReference>
<evidence type="ECO:0000259" key="16">
    <source>
        <dbReference type="PROSITE" id="PS50109"/>
    </source>
</evidence>
<dbReference type="CDD" id="cd16922">
    <property type="entry name" value="HATPase_EvgS-ArcB-TorS-like"/>
    <property type="match status" value="1"/>
</dbReference>
<dbReference type="NCBIfam" id="TIGR00229">
    <property type="entry name" value="sensory_box"/>
    <property type="match status" value="2"/>
</dbReference>
<evidence type="ECO:0000256" key="14">
    <source>
        <dbReference type="PROSITE-ProRule" id="PRU00169"/>
    </source>
</evidence>
<dbReference type="EC" id="2.7.13.3" evidence="3"/>
<dbReference type="InterPro" id="IPR036097">
    <property type="entry name" value="HisK_dim/P_sf"/>
</dbReference>
<dbReference type="SUPFAM" id="SSF55785">
    <property type="entry name" value="PYP-like sensor domain (PAS domain)"/>
    <property type="match status" value="3"/>
</dbReference>
<feature type="domain" description="HPt" evidence="20">
    <location>
        <begin position="1096"/>
        <end position="1190"/>
    </location>
</feature>
<evidence type="ECO:0000259" key="20">
    <source>
        <dbReference type="PROSITE" id="PS50894"/>
    </source>
</evidence>
<dbReference type="EMBL" id="RBXA01000001">
    <property type="protein sequence ID" value="RKS94553.1"/>
    <property type="molecule type" value="Genomic_DNA"/>
</dbReference>
<feature type="domain" description="Response regulatory" evidence="17">
    <location>
        <begin position="949"/>
        <end position="1064"/>
    </location>
</feature>
<dbReference type="FunFam" id="3.30.565.10:FF:000010">
    <property type="entry name" value="Sensor histidine kinase RcsC"/>
    <property type="match status" value="1"/>
</dbReference>
<keyword evidence="10" id="KW-0067">ATP-binding</keyword>
<dbReference type="Pfam" id="PF02518">
    <property type="entry name" value="HATPase_c"/>
    <property type="match status" value="1"/>
</dbReference>
<dbReference type="SMART" id="SM00086">
    <property type="entry name" value="PAC"/>
    <property type="match status" value="2"/>
</dbReference>
<dbReference type="PRINTS" id="PR00344">
    <property type="entry name" value="BCTRLSENSOR"/>
</dbReference>
<keyword evidence="11" id="KW-1133">Transmembrane helix</keyword>
<evidence type="ECO:0000256" key="13">
    <source>
        <dbReference type="PROSITE-ProRule" id="PRU00110"/>
    </source>
</evidence>
<dbReference type="Pfam" id="PF01590">
    <property type="entry name" value="GAF"/>
    <property type="match status" value="1"/>
</dbReference>
<evidence type="ECO:0000256" key="8">
    <source>
        <dbReference type="ARBA" id="ARBA00022692"/>
    </source>
</evidence>
<dbReference type="RefSeq" id="WP_121363838.1">
    <property type="nucleotide sequence ID" value="NZ_RBXA01000001.1"/>
</dbReference>
<dbReference type="Gene3D" id="1.20.120.160">
    <property type="entry name" value="HPT domain"/>
    <property type="match status" value="1"/>
</dbReference>
<dbReference type="InterPro" id="IPR000014">
    <property type="entry name" value="PAS"/>
</dbReference>
<feature type="modified residue" description="4-aspartylphosphate" evidence="14">
    <location>
        <position position="998"/>
    </location>
</feature>
<dbReference type="SUPFAM" id="SSF47226">
    <property type="entry name" value="Histidine-containing phosphotransfer domain, HPT domain"/>
    <property type="match status" value="1"/>
</dbReference>
<dbReference type="SUPFAM" id="SSF55874">
    <property type="entry name" value="ATPase domain of HSP90 chaperone/DNA topoisomerase II/histidine kinase"/>
    <property type="match status" value="1"/>
</dbReference>
<dbReference type="Gene3D" id="1.10.287.130">
    <property type="match status" value="1"/>
</dbReference>
<keyword evidence="8" id="KW-0812">Transmembrane</keyword>
<dbReference type="Pfam" id="PF00072">
    <property type="entry name" value="Response_reg"/>
    <property type="match status" value="1"/>
</dbReference>
<evidence type="ECO:0000256" key="9">
    <source>
        <dbReference type="ARBA" id="ARBA00022777"/>
    </source>
</evidence>
<dbReference type="InterPro" id="IPR035965">
    <property type="entry name" value="PAS-like_dom_sf"/>
</dbReference>
<dbReference type="InterPro" id="IPR003661">
    <property type="entry name" value="HisK_dim/P_dom"/>
</dbReference>